<accession>A0A6P1TV23</accession>
<proteinExistence type="inferred from homology"/>
<dbReference type="InterPro" id="IPR055235">
    <property type="entry name" value="ASD1_cat"/>
</dbReference>
<dbReference type="InterPro" id="IPR051563">
    <property type="entry name" value="Glycosyl_Hydrolase_51"/>
</dbReference>
<evidence type="ECO:0000313" key="9">
    <source>
        <dbReference type="Proteomes" id="UP000464314"/>
    </source>
</evidence>
<evidence type="ECO:0000256" key="4">
    <source>
        <dbReference type="ARBA" id="ARBA00022729"/>
    </source>
</evidence>
<dbReference type="EMBL" id="CP048000">
    <property type="protein sequence ID" value="QHQ63556.1"/>
    <property type="molecule type" value="Genomic_DNA"/>
</dbReference>
<keyword evidence="5" id="KW-0378">Hydrolase</keyword>
<protein>
    <recommendedName>
        <fullName evidence="3">non-reducing end alpha-L-arabinofuranosidase</fullName>
        <ecNumber evidence="3">3.2.1.55</ecNumber>
    </recommendedName>
</protein>
<dbReference type="RefSeq" id="WP_161840367.1">
    <property type="nucleotide sequence ID" value="NZ_CP048000.1"/>
</dbReference>
<dbReference type="PANTHER" id="PTHR31776:SF0">
    <property type="entry name" value="ALPHA-L-ARABINOFURANOSIDASE 1"/>
    <property type="match status" value="1"/>
</dbReference>
<dbReference type="EC" id="3.2.1.55" evidence="3"/>
<evidence type="ECO:0000256" key="1">
    <source>
        <dbReference type="ARBA" id="ARBA00001462"/>
    </source>
</evidence>
<dbReference type="GO" id="GO:0046373">
    <property type="term" value="P:L-arabinose metabolic process"/>
    <property type="evidence" value="ECO:0007669"/>
    <property type="project" value="InterPro"/>
</dbReference>
<organism evidence="8 9">
    <name type="scientific">Anaerocolumna sedimenticola</name>
    <dbReference type="NCBI Taxonomy" id="2696063"/>
    <lineage>
        <taxon>Bacteria</taxon>
        <taxon>Bacillati</taxon>
        <taxon>Bacillota</taxon>
        <taxon>Clostridia</taxon>
        <taxon>Lachnospirales</taxon>
        <taxon>Lachnospiraceae</taxon>
        <taxon>Anaerocolumna</taxon>
    </lineage>
</organism>
<evidence type="ECO:0000313" key="8">
    <source>
        <dbReference type="EMBL" id="QHQ63556.1"/>
    </source>
</evidence>
<comment type="catalytic activity">
    <reaction evidence="1">
        <text>Hydrolysis of terminal non-reducing alpha-L-arabinofuranoside residues in alpha-L-arabinosides.</text>
        <dbReference type="EC" id="3.2.1.55"/>
    </reaction>
</comment>
<keyword evidence="4" id="KW-0732">Signal</keyword>
<dbReference type="Gene3D" id="2.60.40.1180">
    <property type="entry name" value="Golgi alpha-mannosidase II"/>
    <property type="match status" value="1"/>
</dbReference>
<sequence length="820" mass="93327">MSKINIKTKVKKFKTAKNLYGIFFEDINRAGDGGLYPEMLRNRTFEDSLAPIDCMTDEGDYAIITPAGWRDEFNHGEGLSRWVRQNQIPYTPIPAWYGEGAQMELERTDTLNTCRSAALSVSFEKGGCIYNTGYCGIPQKAGKSSVFYMFAKSEKPVELLVTIEEESDILSSASFQVCGNGYIRYDGIFTSLKDTRNARLVITAREGGKIKLGFISLMPADTYNGHGLRIDLVEKLRELHPRFLRFPGGCIVEGFTPLTAMRFRNTVGPVWERPGHLLMWHYRSYIGLGFHEYLQLCEDLDLEPLYVFNCGMTCQARCSVLMEDKELDDMIQDTLDAIEYAIGPEDSKWGSLRAKMGHPSPFKMNFMEIGNENSGTGYEERYELCYHTIREKYPHIKFIANTHVEEKGLAADIVDEHFYNTAEYFAENIHFYDNYDRKGPEIFVGEFAVVRGYAGQHYAALGEADFLIGLERNQDVVTLASYAPLFENVNYNAWFPNLIRFHNSESFAIPTYYTWKMFGQNRGDYVVESNEETGTLYRPVKGMASLRGASGMRYRNARWNGMEVGVTHELMGRVRAQEDSYMIEAPDEEQLEECKRLYGIDPEKIFAVFGEEDVTEGTFEIEIFAEAGKEIEIGVYSSRIPKEVYVSDETHPPKEWNAGNVKPFIWKIKDSISSFTESSYPEEIRLSKDSKVVLKTGEFNQFRYNTDGRNMSLYLNDILIHEASVPSFPVLASVVTDTEQEVIIKAVNMAPEEEAVDITLDCEVDSDYQVLILTGDKQAENSFEDPENISDKRILLKGAGKSFTYQAPAYSVNIIRLKKV</sequence>
<dbReference type="GO" id="GO:0046556">
    <property type="term" value="F:alpha-L-arabinofuranosidase activity"/>
    <property type="evidence" value="ECO:0007669"/>
    <property type="project" value="UniProtKB-EC"/>
</dbReference>
<dbReference type="InterPro" id="IPR010720">
    <property type="entry name" value="Alpha-L-AF_C"/>
</dbReference>
<evidence type="ECO:0000256" key="2">
    <source>
        <dbReference type="ARBA" id="ARBA00007186"/>
    </source>
</evidence>
<dbReference type="Gene3D" id="3.20.20.80">
    <property type="entry name" value="Glycosidases"/>
    <property type="match status" value="1"/>
</dbReference>
<dbReference type="Pfam" id="PF22848">
    <property type="entry name" value="ASD1_dom"/>
    <property type="match status" value="1"/>
</dbReference>
<dbReference type="InterPro" id="IPR017853">
    <property type="entry name" value="GH"/>
</dbReference>
<dbReference type="SUPFAM" id="SSF51445">
    <property type="entry name" value="(Trans)glycosidases"/>
    <property type="match status" value="1"/>
</dbReference>
<reference evidence="8 9" key="1">
    <citation type="submission" date="2020-01" db="EMBL/GenBank/DDBJ databases">
        <title>Genome analysis of Anaerocolumna sp. CBA3638.</title>
        <authorList>
            <person name="Kim J."/>
            <person name="Roh S.W."/>
        </authorList>
    </citation>
    <scope>NUCLEOTIDE SEQUENCE [LARGE SCALE GENOMIC DNA]</scope>
    <source>
        <strain evidence="8 9">CBA3638</strain>
    </source>
</reference>
<evidence type="ECO:0000256" key="6">
    <source>
        <dbReference type="ARBA" id="ARBA00023180"/>
    </source>
</evidence>
<dbReference type="Pfam" id="PF06964">
    <property type="entry name" value="Alpha-L-AF_C"/>
    <property type="match status" value="1"/>
</dbReference>
<evidence type="ECO:0000259" key="7">
    <source>
        <dbReference type="SMART" id="SM00813"/>
    </source>
</evidence>
<gene>
    <name evidence="8" type="ORF">Ana3638_24530</name>
</gene>
<comment type="similarity">
    <text evidence="2">Belongs to the glycosyl hydrolase 51 family.</text>
</comment>
<dbReference type="SMART" id="SM00813">
    <property type="entry name" value="Alpha-L-AF_C"/>
    <property type="match status" value="1"/>
</dbReference>
<dbReference type="AlphaFoldDB" id="A0A6P1TV23"/>
<dbReference type="InterPro" id="IPR013780">
    <property type="entry name" value="Glyco_hydro_b"/>
</dbReference>
<evidence type="ECO:0000256" key="3">
    <source>
        <dbReference type="ARBA" id="ARBA00012670"/>
    </source>
</evidence>
<keyword evidence="9" id="KW-1185">Reference proteome</keyword>
<dbReference type="Proteomes" id="UP000464314">
    <property type="component" value="Chromosome"/>
</dbReference>
<evidence type="ECO:0000256" key="5">
    <source>
        <dbReference type="ARBA" id="ARBA00022801"/>
    </source>
</evidence>
<feature type="domain" description="Alpha-L-arabinofuranosidase C-terminal" evidence="7">
    <location>
        <begin position="445"/>
        <end position="811"/>
    </location>
</feature>
<dbReference type="KEGG" id="anr:Ana3638_24530"/>
<dbReference type="PANTHER" id="PTHR31776">
    <property type="entry name" value="ALPHA-L-ARABINOFURANOSIDASE 1"/>
    <property type="match status" value="1"/>
</dbReference>
<keyword evidence="6" id="KW-0325">Glycoprotein</keyword>
<name>A0A6P1TV23_9FIRM</name>